<evidence type="ECO:0000313" key="3">
    <source>
        <dbReference type="EMBL" id="KID64567.1"/>
    </source>
</evidence>
<reference evidence="3 4" key="1">
    <citation type="journal article" date="2014" name="Proc. Natl. Acad. Sci. U.S.A.">
        <title>Trajectory and genomic determinants of fungal-pathogen speciation and host adaptation.</title>
        <authorList>
            <person name="Hu X."/>
            <person name="Xiao G."/>
            <person name="Zheng P."/>
            <person name="Shang Y."/>
            <person name="Su Y."/>
            <person name="Zhang X."/>
            <person name="Liu X."/>
            <person name="Zhan S."/>
            <person name="St Leger R.J."/>
            <person name="Wang C."/>
        </authorList>
    </citation>
    <scope>NUCLEOTIDE SEQUENCE [LARGE SCALE GENOMIC DNA]</scope>
    <source>
        <strain evidence="3 4">ARSEF 549</strain>
    </source>
</reference>
<feature type="chain" id="PRO_5002090427" evidence="2">
    <location>
        <begin position="19"/>
        <end position="468"/>
    </location>
</feature>
<keyword evidence="2" id="KW-0732">Signal</keyword>
<name>A0A0B4FA33_METAF</name>
<dbReference type="HOGENOM" id="CLU_029538_1_0_1"/>
<organism evidence="3 4">
    <name type="scientific">Metarhizium anisopliae (strain ARSEF 549)</name>
    <dbReference type="NCBI Taxonomy" id="3151832"/>
    <lineage>
        <taxon>Eukaryota</taxon>
        <taxon>Fungi</taxon>
        <taxon>Dikarya</taxon>
        <taxon>Ascomycota</taxon>
        <taxon>Pezizomycotina</taxon>
        <taxon>Sordariomycetes</taxon>
        <taxon>Hypocreomycetidae</taxon>
        <taxon>Hypocreales</taxon>
        <taxon>Clavicipitaceae</taxon>
        <taxon>Metarhizium</taxon>
    </lineage>
</organism>
<dbReference type="OrthoDB" id="5382058at2759"/>
<protein>
    <submittedName>
        <fullName evidence="3">Prolyl aminopeptidase (Secreted protein)</fullName>
    </submittedName>
</protein>
<evidence type="ECO:0000313" key="4">
    <source>
        <dbReference type="Proteomes" id="UP000031186"/>
    </source>
</evidence>
<sequence>MQFLSAAALLAALGTATGLPNSNFNVTPEYAAAHGCGSKCQQILRLGNAADLDAVGHDFAFDFFATAGNFSEAATRPSDVLKVQVLDGRTLNVDSGTTVFRIQYATRDLDGRTVPATGFVAFPFTPDFAYAHNGTARYRLAAFAHGTIGLFAGCAPSNSPDLYDYSTWQAAVQRGYAVVATDYAGLGNNYTTHKYLTLPAHVHDVYYSVVAARKLFGRVLTREWVSFGHSQGGGAVWKLAESEYVRNDTDYLGTVAMAPATYIIDMLRGPGVDFTGYLSFLPFAAKRALPGYQPAFLSDVMSRRLELAETAQLCINGMLGLTLDLDKEQLFSAAGLAKDMESLEAWQRMLAPAQGDRSPAPVLVVQGLNDTSVLAPTTEAAWRNACRYGNEVHLRRYRGQDHSPLMQASAPEWLAWMDDLFASRRDGRSRPARRCTAETRTPFSPEFVKQPPEAGDELMAVLEGILSE</sequence>
<feature type="region of interest" description="Disordered" evidence="1">
    <location>
        <begin position="427"/>
        <end position="454"/>
    </location>
</feature>
<dbReference type="GO" id="GO:0004806">
    <property type="term" value="F:triacylglycerol lipase activity"/>
    <property type="evidence" value="ECO:0007669"/>
    <property type="project" value="InterPro"/>
</dbReference>
<proteinExistence type="predicted"/>
<dbReference type="InterPro" id="IPR029058">
    <property type="entry name" value="AB_hydrolase_fold"/>
</dbReference>
<gene>
    <name evidence="3" type="ORF">MAN_06741</name>
</gene>
<dbReference type="PANTHER" id="PTHR34853:SF1">
    <property type="entry name" value="LIPASE 5"/>
    <property type="match status" value="1"/>
</dbReference>
<evidence type="ECO:0000256" key="1">
    <source>
        <dbReference type="SAM" id="MobiDB-lite"/>
    </source>
</evidence>
<dbReference type="Gene3D" id="3.40.50.1820">
    <property type="entry name" value="alpha/beta hydrolase"/>
    <property type="match status" value="2"/>
</dbReference>
<dbReference type="PANTHER" id="PTHR34853">
    <property type="match status" value="1"/>
</dbReference>
<dbReference type="VEuPathDB" id="FungiDB:MAN_06741"/>
<comment type="caution">
    <text evidence="3">The sequence shown here is derived from an EMBL/GenBank/DDBJ whole genome shotgun (WGS) entry which is preliminary data.</text>
</comment>
<dbReference type="EMBL" id="AZNF01000008">
    <property type="protein sequence ID" value="KID64567.1"/>
    <property type="molecule type" value="Genomic_DNA"/>
</dbReference>
<feature type="signal peptide" evidence="2">
    <location>
        <begin position="1"/>
        <end position="18"/>
    </location>
</feature>
<dbReference type="GO" id="GO:0004177">
    <property type="term" value="F:aminopeptidase activity"/>
    <property type="evidence" value="ECO:0007669"/>
    <property type="project" value="UniProtKB-KW"/>
</dbReference>
<keyword evidence="4" id="KW-1185">Reference proteome</keyword>
<dbReference type="Pfam" id="PF03583">
    <property type="entry name" value="LIP"/>
    <property type="match status" value="1"/>
</dbReference>
<dbReference type="InterPro" id="IPR005152">
    <property type="entry name" value="Lipase_secreted"/>
</dbReference>
<dbReference type="AlphaFoldDB" id="A0A0B4FA33"/>
<dbReference type="Proteomes" id="UP000031186">
    <property type="component" value="Unassembled WGS sequence"/>
</dbReference>
<dbReference type="GO" id="GO:0016042">
    <property type="term" value="P:lipid catabolic process"/>
    <property type="evidence" value="ECO:0007669"/>
    <property type="project" value="InterPro"/>
</dbReference>
<accession>A0A0B4FA33</accession>
<keyword evidence="3" id="KW-0645">Protease</keyword>
<keyword evidence="3" id="KW-0378">Hydrolase</keyword>
<feature type="non-terminal residue" evidence="3">
    <location>
        <position position="1"/>
    </location>
</feature>
<dbReference type="SUPFAM" id="SSF53474">
    <property type="entry name" value="alpha/beta-Hydrolases"/>
    <property type="match status" value="1"/>
</dbReference>
<evidence type="ECO:0000256" key="2">
    <source>
        <dbReference type="SAM" id="SignalP"/>
    </source>
</evidence>
<keyword evidence="3" id="KW-0031">Aminopeptidase</keyword>